<organism evidence="20 21">
    <name type="scientific">Symbiochloris irregularis</name>
    <dbReference type="NCBI Taxonomy" id="706552"/>
    <lineage>
        <taxon>Eukaryota</taxon>
        <taxon>Viridiplantae</taxon>
        <taxon>Chlorophyta</taxon>
        <taxon>core chlorophytes</taxon>
        <taxon>Trebouxiophyceae</taxon>
        <taxon>Trebouxiales</taxon>
        <taxon>Trebouxiaceae</taxon>
        <taxon>Symbiochloris</taxon>
    </lineage>
</organism>
<evidence type="ECO:0000256" key="13">
    <source>
        <dbReference type="ARBA" id="ARBA00037426"/>
    </source>
</evidence>
<evidence type="ECO:0000256" key="5">
    <source>
        <dbReference type="ARBA" id="ARBA00012280"/>
    </source>
</evidence>
<evidence type="ECO:0000256" key="11">
    <source>
        <dbReference type="ARBA" id="ARBA00023052"/>
    </source>
</evidence>
<evidence type="ECO:0000256" key="8">
    <source>
        <dbReference type="ARBA" id="ARBA00022842"/>
    </source>
</evidence>
<comment type="similarity">
    <text evidence="4">Belongs to the alpha-ketoglutarate dehydrogenase family.</text>
</comment>
<proteinExistence type="inferred from homology"/>
<dbReference type="GO" id="GO:0045252">
    <property type="term" value="C:oxoglutarate dehydrogenase complex"/>
    <property type="evidence" value="ECO:0007669"/>
    <property type="project" value="TreeGrafter"/>
</dbReference>
<name>A0AAW1P0U0_9CHLO</name>
<dbReference type="InterPro" id="IPR011603">
    <property type="entry name" value="2oxoglutarate_DH_E1"/>
</dbReference>
<evidence type="ECO:0000256" key="16">
    <source>
        <dbReference type="ARBA" id="ARBA00051911"/>
    </source>
</evidence>
<dbReference type="PANTHER" id="PTHR23152">
    <property type="entry name" value="2-OXOGLUTARATE DEHYDROGENASE"/>
    <property type="match status" value="1"/>
</dbReference>
<evidence type="ECO:0000256" key="1">
    <source>
        <dbReference type="ARBA" id="ARBA00001946"/>
    </source>
</evidence>
<evidence type="ECO:0000256" key="3">
    <source>
        <dbReference type="ARBA" id="ARBA00004305"/>
    </source>
</evidence>
<reference evidence="20 21" key="1">
    <citation type="journal article" date="2024" name="Nat. Commun.">
        <title>Phylogenomics reveals the evolutionary origins of lichenization in chlorophyte algae.</title>
        <authorList>
            <person name="Puginier C."/>
            <person name="Libourel C."/>
            <person name="Otte J."/>
            <person name="Skaloud P."/>
            <person name="Haon M."/>
            <person name="Grisel S."/>
            <person name="Petersen M."/>
            <person name="Berrin J.G."/>
            <person name="Delaux P.M."/>
            <person name="Dal Grande F."/>
            <person name="Keller J."/>
        </authorList>
    </citation>
    <scope>NUCLEOTIDE SEQUENCE [LARGE SCALE GENOMIC DNA]</scope>
    <source>
        <strain evidence="20 21">SAG 2036</strain>
    </source>
</reference>
<evidence type="ECO:0000256" key="15">
    <source>
        <dbReference type="ARBA" id="ARBA00042984"/>
    </source>
</evidence>
<sequence>MALRAATRRLASHLRAAPLSVGAERWIQSTSSNDAQGHPKPTALPKLKDNFLDGTSSTYLEELEERYRSDPSSVDKTWASFFGSLESGVAPEAVAEAFHAFEQGSKVAPLTAASISNQSIQESMRLLLLVRAYQVNGHFMAQLDPLGIDTRPVPVELDPALYGFHDKDLDREFFLGTWNMSGFMHEDRPIRTLREVLRRLQESYCGPIGFEYMHIPDRDRCNWLRERIETHDKEEYSLQRKMHMLDRLAWSEMFENFLANKFTAAKRFGLEGCETLVPGMKAMIDLSADLGTESICIGMPHRGRLNILANVVRKPMQQIFAEFGGMKPQGDSYYGTGDVKYHLGTSYDRPTVSGKRVHLSLMANPSHLEAVDPVVQGKVRAKQHFSNDTTRDKNLGILLHGDGSFSGQGVVYETLGMQQLPEYGVGGTIHIVVNNQVAFTTDPKKSRSSPYCTDVAKAFNCPVFHVNGDDVEAVVRASEMAAEWRSRWKSDVVIDLVCYRKFGHNEIDEPSFTQPLMYQAIRSHKSALSQYIKQLEEEKIATKEQIQEVTDNVQGFLSHHFETAKEYKQDKRDWLSSYWSGYNSPSQLSRIRNTGVPMEFLKEVGNAITTIPEDIEPHRMVKKVYEQRRQMMETGEGIDWGFAEALAFGTLLSEGNHVRITGQDTERGTFSHRHALIHDQKMGHKYIPLAHVFSGQAAGQFTISNSHLSEYGTLGFELGYALENPNSLVLWEAQFGDFANTAQVIFDQFMSSGEAKWLRQNGLTVLLPHGYDGQGPEHSSARLERFLQMVDENPYKLPPVDESKWFTGGHLGGQIQQINWQIANCTTPANYFHLLRRQIHRQFRKPLVVMSPKALLRSPHAKSPLWEFDDKADDKGIQGVRFKRVIMDEGATDRSFDPPKEDSFKRIVFCSGKVYYDLREERKEQGKEKEVAIVRVEQLAPFPFDLVNRELKRYPNADVMWAQEEPMNMGAYFHIAPRLKTCMASCDRSSPHQIPYAGRPNSASTATGYLGTHKEEQQKVVKDAMNLEHTTY</sequence>
<feature type="coiled-coil region" evidence="17">
    <location>
        <begin position="525"/>
        <end position="552"/>
    </location>
</feature>
<dbReference type="Pfam" id="PF02779">
    <property type="entry name" value="Transket_pyr"/>
    <property type="match status" value="1"/>
</dbReference>
<dbReference type="Pfam" id="PF16870">
    <property type="entry name" value="OxoGdeHyase_C"/>
    <property type="match status" value="1"/>
</dbReference>
<dbReference type="AlphaFoldDB" id="A0AAW1P0U0"/>
<comment type="subcellular location">
    <subcellularLocation>
        <location evidence="3">Mitochondrion matrix</location>
    </subcellularLocation>
</comment>
<protein>
    <recommendedName>
        <fullName evidence="14">2-oxoglutarate dehydrogenase, mitochondrial</fullName>
        <ecNumber evidence="5">1.2.4.2</ecNumber>
    </recommendedName>
    <alternativeName>
        <fullName evidence="15">2-oxoglutarate dehydrogenase complex component E1</fullName>
    </alternativeName>
</protein>
<dbReference type="PANTHER" id="PTHR23152:SF4">
    <property type="entry name" value="2-OXOADIPATE DEHYDROGENASE COMPLEX COMPONENT E1"/>
    <property type="match status" value="1"/>
</dbReference>
<dbReference type="FunFam" id="3.40.50.970:FF:000002">
    <property type="entry name" value="2-oxoglutarate dehydrogenase, E1 component"/>
    <property type="match status" value="1"/>
</dbReference>
<feature type="region of interest" description="Disordered" evidence="18">
    <location>
        <begin position="30"/>
        <end position="49"/>
    </location>
</feature>
<dbReference type="EMBL" id="JALJOQ010000086">
    <property type="protein sequence ID" value="KAK9799828.1"/>
    <property type="molecule type" value="Genomic_DNA"/>
</dbReference>
<dbReference type="InterPro" id="IPR042179">
    <property type="entry name" value="KGD_C_sf"/>
</dbReference>
<keyword evidence="11" id="KW-0786">Thiamine pyrophosphate</keyword>
<dbReference type="CDD" id="cd02016">
    <property type="entry name" value="TPP_E1_OGDC_like"/>
    <property type="match status" value="1"/>
</dbReference>
<dbReference type="SUPFAM" id="SSF52518">
    <property type="entry name" value="Thiamin diphosphate-binding fold (THDP-binding)"/>
    <property type="match status" value="2"/>
</dbReference>
<dbReference type="GO" id="GO:0004591">
    <property type="term" value="F:oxoglutarate dehydrogenase (succinyl-transferring) activity"/>
    <property type="evidence" value="ECO:0007669"/>
    <property type="project" value="UniProtKB-EC"/>
</dbReference>
<evidence type="ECO:0000256" key="14">
    <source>
        <dbReference type="ARBA" id="ARBA00040267"/>
    </source>
</evidence>
<evidence type="ECO:0000256" key="4">
    <source>
        <dbReference type="ARBA" id="ARBA00006936"/>
    </source>
</evidence>
<keyword evidence="17" id="KW-0175">Coiled coil</keyword>
<comment type="cofactor">
    <cofactor evidence="1">
        <name>Mg(2+)</name>
        <dbReference type="ChEBI" id="CHEBI:18420"/>
    </cofactor>
</comment>
<dbReference type="Gene3D" id="1.10.287.1150">
    <property type="entry name" value="TPP helical domain"/>
    <property type="match status" value="1"/>
</dbReference>
<evidence type="ECO:0000259" key="19">
    <source>
        <dbReference type="SMART" id="SM00861"/>
    </source>
</evidence>
<dbReference type="EC" id="1.2.4.2" evidence="5"/>
<dbReference type="Pfam" id="PF16078">
    <property type="entry name" value="2-oxogl_dehyd_N"/>
    <property type="match status" value="1"/>
</dbReference>
<dbReference type="Gene3D" id="3.40.50.12470">
    <property type="match status" value="1"/>
</dbReference>
<dbReference type="InterPro" id="IPR031717">
    <property type="entry name" value="ODO-1/KGD_C"/>
</dbReference>
<comment type="catalytic activity">
    <reaction evidence="16">
        <text>N(6)-[(R)-lipoyl]-L-lysyl-[protein] + 2-oxoglutarate + H(+) = N(6)-[(R)-S(8)-succinyldihydrolipoyl]-L-lysyl-[protein] + CO2</text>
        <dbReference type="Rhea" id="RHEA:12188"/>
        <dbReference type="Rhea" id="RHEA-COMP:10474"/>
        <dbReference type="Rhea" id="RHEA-COMP:20092"/>
        <dbReference type="ChEBI" id="CHEBI:15378"/>
        <dbReference type="ChEBI" id="CHEBI:16526"/>
        <dbReference type="ChEBI" id="CHEBI:16810"/>
        <dbReference type="ChEBI" id="CHEBI:83099"/>
        <dbReference type="ChEBI" id="CHEBI:83120"/>
        <dbReference type="EC" id="1.2.4.2"/>
    </reaction>
</comment>
<gene>
    <name evidence="20" type="ORF">WJX73_006799</name>
</gene>
<keyword evidence="6" id="KW-0816">Tricarboxylic acid cycle</keyword>
<dbReference type="GO" id="GO:0006099">
    <property type="term" value="P:tricarboxylic acid cycle"/>
    <property type="evidence" value="ECO:0007669"/>
    <property type="project" value="UniProtKB-KW"/>
</dbReference>
<evidence type="ECO:0000256" key="7">
    <source>
        <dbReference type="ARBA" id="ARBA00022723"/>
    </source>
</evidence>
<dbReference type="GO" id="GO:0046872">
    <property type="term" value="F:metal ion binding"/>
    <property type="evidence" value="ECO:0007669"/>
    <property type="project" value="UniProtKB-KW"/>
</dbReference>
<evidence type="ECO:0000256" key="6">
    <source>
        <dbReference type="ARBA" id="ARBA00022532"/>
    </source>
</evidence>
<comment type="caution">
    <text evidence="20">The sequence shown here is derived from an EMBL/GenBank/DDBJ whole genome shotgun (WGS) entry which is preliminary data.</text>
</comment>
<dbReference type="PIRSF" id="PIRSF000157">
    <property type="entry name" value="Oxoglu_dh_E1"/>
    <property type="match status" value="1"/>
</dbReference>
<dbReference type="Gene3D" id="3.40.50.11610">
    <property type="entry name" value="Multifunctional 2-oxoglutarate metabolism enzyme, C-terminal domain"/>
    <property type="match status" value="1"/>
</dbReference>
<feature type="domain" description="Transketolase-like pyrimidine-binding" evidence="19">
    <location>
        <begin position="638"/>
        <end position="858"/>
    </location>
</feature>
<keyword evidence="9" id="KW-0809">Transit peptide</keyword>
<keyword evidence="8" id="KW-0460">Magnesium</keyword>
<dbReference type="InterPro" id="IPR029061">
    <property type="entry name" value="THDP-binding"/>
</dbReference>
<keyword evidence="21" id="KW-1185">Reference proteome</keyword>
<dbReference type="Proteomes" id="UP001465755">
    <property type="component" value="Unassembled WGS sequence"/>
</dbReference>
<accession>A0AAW1P0U0</accession>
<comment type="cofactor">
    <cofactor evidence="2">
        <name>thiamine diphosphate</name>
        <dbReference type="ChEBI" id="CHEBI:58937"/>
    </cofactor>
</comment>
<keyword evidence="7" id="KW-0479">Metal-binding</keyword>
<evidence type="ECO:0000256" key="17">
    <source>
        <dbReference type="SAM" id="Coils"/>
    </source>
</evidence>
<evidence type="ECO:0000256" key="18">
    <source>
        <dbReference type="SAM" id="MobiDB-lite"/>
    </source>
</evidence>
<dbReference type="InterPro" id="IPR001017">
    <property type="entry name" value="DH_E1"/>
</dbReference>
<dbReference type="InterPro" id="IPR005475">
    <property type="entry name" value="Transketolase-like_Pyr-bd"/>
</dbReference>
<dbReference type="NCBIfam" id="NF006914">
    <property type="entry name" value="PRK09404.1"/>
    <property type="match status" value="1"/>
</dbReference>
<dbReference type="Gene3D" id="3.40.50.970">
    <property type="match status" value="1"/>
</dbReference>
<evidence type="ECO:0000256" key="10">
    <source>
        <dbReference type="ARBA" id="ARBA00023002"/>
    </source>
</evidence>
<dbReference type="GO" id="GO:0005759">
    <property type="term" value="C:mitochondrial matrix"/>
    <property type="evidence" value="ECO:0007669"/>
    <property type="project" value="UniProtKB-SubCell"/>
</dbReference>
<evidence type="ECO:0000313" key="20">
    <source>
        <dbReference type="EMBL" id="KAK9799828.1"/>
    </source>
</evidence>
<dbReference type="InterPro" id="IPR032106">
    <property type="entry name" value="2-oxogl_dehyd_N"/>
</dbReference>
<dbReference type="FunFam" id="3.40.50.12470:FF:000003">
    <property type="entry name" value="2-oxoglutarate dehydrogenase E1 component"/>
    <property type="match status" value="1"/>
</dbReference>
<dbReference type="GO" id="GO:0030976">
    <property type="term" value="F:thiamine pyrophosphate binding"/>
    <property type="evidence" value="ECO:0007669"/>
    <property type="project" value="InterPro"/>
</dbReference>
<dbReference type="SMART" id="SM00861">
    <property type="entry name" value="Transket_pyr"/>
    <property type="match status" value="1"/>
</dbReference>
<evidence type="ECO:0000313" key="21">
    <source>
        <dbReference type="Proteomes" id="UP001465755"/>
    </source>
</evidence>
<keyword evidence="10" id="KW-0560">Oxidoreductase</keyword>
<evidence type="ECO:0000256" key="2">
    <source>
        <dbReference type="ARBA" id="ARBA00001964"/>
    </source>
</evidence>
<dbReference type="Pfam" id="PF00676">
    <property type="entry name" value="E1_dh"/>
    <property type="match status" value="1"/>
</dbReference>
<evidence type="ECO:0000256" key="9">
    <source>
        <dbReference type="ARBA" id="ARBA00022946"/>
    </source>
</evidence>
<dbReference type="NCBIfam" id="TIGR00239">
    <property type="entry name" value="2oxo_dh_E1"/>
    <property type="match status" value="1"/>
</dbReference>
<comment type="function">
    <text evidence="13">The 2-oxoglutarate dehydrogenase complex catalyzes the overall conversion of 2-oxoglutarate to succinyl-CoA and CO(2). It contains multiple copies of three enzymatic components: 2-oxoglutarate dehydrogenase (E1), dihydrolipoamide succinyltransferase (E2) and lipoamide dehydrogenase (E3).</text>
</comment>
<keyword evidence="12" id="KW-0496">Mitochondrion</keyword>
<evidence type="ECO:0000256" key="12">
    <source>
        <dbReference type="ARBA" id="ARBA00023128"/>
    </source>
</evidence>
<dbReference type="FunFam" id="1.10.287.1150:FF:000002">
    <property type="entry name" value="2-oxoglutarate dehydrogenase E1 component"/>
    <property type="match status" value="1"/>
</dbReference>